<dbReference type="InterPro" id="IPR003744">
    <property type="entry name" value="YhhQ"/>
</dbReference>
<feature type="transmembrane region" description="Helical" evidence="1">
    <location>
        <begin position="176"/>
        <end position="198"/>
    </location>
</feature>
<reference evidence="2" key="1">
    <citation type="submission" date="2019-04" db="EMBL/GenBank/DDBJ databases">
        <title>Evolution of Biomass-Degrading Anaerobic Consortia Revealed by Metagenomics.</title>
        <authorList>
            <person name="Peng X."/>
        </authorList>
    </citation>
    <scope>NUCLEOTIDE SEQUENCE</scope>
    <source>
        <strain evidence="2">SIG18</strain>
    </source>
</reference>
<feature type="transmembrane region" description="Helical" evidence="1">
    <location>
        <begin position="37"/>
        <end position="59"/>
    </location>
</feature>
<keyword evidence="1" id="KW-0812">Transmembrane</keyword>
<dbReference type="Proteomes" id="UP000783037">
    <property type="component" value="Unassembled WGS sequence"/>
</dbReference>
<dbReference type="EMBL" id="SUTK01000059">
    <property type="protein sequence ID" value="MBE6502427.1"/>
    <property type="molecule type" value="Genomic_DNA"/>
</dbReference>
<feature type="transmembrane region" description="Helical" evidence="1">
    <location>
        <begin position="71"/>
        <end position="92"/>
    </location>
</feature>
<protein>
    <recommendedName>
        <fullName evidence="1">Probable queuosine precursor transporter</fullName>
        <shortName evidence="1">Q precursor transporter</shortName>
    </recommendedName>
</protein>
<keyword evidence="1" id="KW-1133">Transmembrane helix</keyword>
<dbReference type="HAMAP" id="MF_02088">
    <property type="entry name" value="Q_prec_transport"/>
    <property type="match status" value="1"/>
</dbReference>
<feature type="transmembrane region" description="Helical" evidence="1">
    <location>
        <begin position="144"/>
        <end position="170"/>
    </location>
</feature>
<comment type="function">
    <text evidence="1">Involved in the import of queuosine (Q) precursors, required for Q precursor salvage.</text>
</comment>
<proteinExistence type="inferred from homology"/>
<organism evidence="2 3">
    <name type="scientific">Methanobrevibacter thaueri</name>
    <dbReference type="NCBI Taxonomy" id="190975"/>
    <lineage>
        <taxon>Archaea</taxon>
        <taxon>Methanobacteriati</taxon>
        <taxon>Methanobacteriota</taxon>
        <taxon>Methanomada group</taxon>
        <taxon>Methanobacteria</taxon>
        <taxon>Methanobacteriales</taxon>
        <taxon>Methanobacteriaceae</taxon>
        <taxon>Methanobrevibacter</taxon>
    </lineage>
</organism>
<evidence type="ECO:0000256" key="1">
    <source>
        <dbReference type="HAMAP-Rule" id="MF_02088"/>
    </source>
</evidence>
<feature type="transmembrane region" description="Helical" evidence="1">
    <location>
        <begin position="112"/>
        <end position="132"/>
    </location>
</feature>
<comment type="similarity">
    <text evidence="1">Belongs to the vitamin uptake transporter (VUT/ECF) (TC 2.A.88) family. Q precursor transporter subfamily.</text>
</comment>
<name>A0A8T3VEU7_9EURY</name>
<evidence type="ECO:0000313" key="3">
    <source>
        <dbReference type="Proteomes" id="UP000783037"/>
    </source>
</evidence>
<comment type="subcellular location">
    <subcellularLocation>
        <location evidence="1">Cell membrane</location>
        <topology evidence="1">Multi-pass membrane protein</topology>
    </subcellularLocation>
</comment>
<dbReference type="PANTHER" id="PTHR34300:SF2">
    <property type="entry name" value="QUEUOSINE PRECURSOR TRANSPORTER-RELATED"/>
    <property type="match status" value="1"/>
</dbReference>
<dbReference type="NCBIfam" id="TIGR00697">
    <property type="entry name" value="queuosine precursor transporter"/>
    <property type="match status" value="1"/>
</dbReference>
<dbReference type="GO" id="GO:0005886">
    <property type="term" value="C:plasma membrane"/>
    <property type="evidence" value="ECO:0007669"/>
    <property type="project" value="UniProtKB-SubCell"/>
</dbReference>
<evidence type="ECO:0000313" key="2">
    <source>
        <dbReference type="EMBL" id="MBE6502427.1"/>
    </source>
</evidence>
<gene>
    <name evidence="2" type="ORF">E7Z79_08320</name>
</gene>
<dbReference type="AlphaFoldDB" id="A0A8T3VEU7"/>
<dbReference type="GO" id="GO:0022857">
    <property type="term" value="F:transmembrane transporter activity"/>
    <property type="evidence" value="ECO:0007669"/>
    <property type="project" value="UniProtKB-UniRule"/>
</dbReference>
<comment type="caution">
    <text evidence="2">The sequence shown here is derived from an EMBL/GenBank/DDBJ whole genome shotgun (WGS) entry which is preliminary data.</text>
</comment>
<keyword evidence="1" id="KW-0813">Transport</keyword>
<dbReference type="PANTHER" id="PTHR34300">
    <property type="entry name" value="QUEUOSINE PRECURSOR TRANSPORTER-RELATED"/>
    <property type="match status" value="1"/>
</dbReference>
<sequence>MFMFENLTKTDLYAIISGVFTACLIVSNIIAGKTFSFFSFALPCGVIIFPVVYIINDLLAEVYGYEKARRVILLGFFMNLVAVICFTFTIWVPAPEFFKNSEAFSIVLGSTWRLLTAGFIAYIVGSLVNARVMVYLKKVDEKKLFVRCIVSTFFGESLDAIIYITIAFFGTMPTDALIAMIFIQAIVKTVYEIIVYPLTRQVIGYVKGLPDN</sequence>
<keyword evidence="1" id="KW-1003">Cell membrane</keyword>
<accession>A0A8T3VEU7</accession>
<keyword evidence="1" id="KW-0472">Membrane</keyword>
<dbReference type="Pfam" id="PF02592">
    <property type="entry name" value="Vut_1"/>
    <property type="match status" value="1"/>
</dbReference>
<feature type="transmembrane region" description="Helical" evidence="1">
    <location>
        <begin position="12"/>
        <end position="31"/>
    </location>
</feature>